<reference evidence="2" key="1">
    <citation type="journal article" date="2022" name="Mol. Ecol. Resour.">
        <title>The genomes of chicory, endive, great burdock and yacon provide insights into Asteraceae palaeo-polyploidization history and plant inulin production.</title>
        <authorList>
            <person name="Fan W."/>
            <person name="Wang S."/>
            <person name="Wang H."/>
            <person name="Wang A."/>
            <person name="Jiang F."/>
            <person name="Liu H."/>
            <person name="Zhao H."/>
            <person name="Xu D."/>
            <person name="Zhang Y."/>
        </authorList>
    </citation>
    <scope>NUCLEOTIDE SEQUENCE [LARGE SCALE GENOMIC DNA]</scope>
    <source>
        <strain evidence="2">cv. Yunnan</strain>
    </source>
</reference>
<evidence type="ECO:0000313" key="1">
    <source>
        <dbReference type="EMBL" id="KAI3784170.1"/>
    </source>
</evidence>
<sequence>MLQEHVVSQLRKHTISPVMPHEEELDQVSKSGPEEESEEELVGDAERANSGVDSGENVRYSIAYGEDTSSEEVQPPTPSPPRLPSPAPLRIDWVNFMGSARCRTALKTILPPKKRALSSTDTEPLPKRQCLSNQLEIGESSQQVRPREVGPTEPTIPPNTARSKPQPDPEAQLSESSNEGSDAVMEALDDRLVQIQGVVDLADSVLGRLHGRVAMGETRLTAVEHEVIAAEQRNERAGERMNLFATLTVVNTMLLVFVLLRGWFS</sequence>
<keyword evidence="2" id="KW-1185">Reference proteome</keyword>
<organism evidence="1 2">
    <name type="scientific">Smallanthus sonchifolius</name>
    <dbReference type="NCBI Taxonomy" id="185202"/>
    <lineage>
        <taxon>Eukaryota</taxon>
        <taxon>Viridiplantae</taxon>
        <taxon>Streptophyta</taxon>
        <taxon>Embryophyta</taxon>
        <taxon>Tracheophyta</taxon>
        <taxon>Spermatophyta</taxon>
        <taxon>Magnoliopsida</taxon>
        <taxon>eudicotyledons</taxon>
        <taxon>Gunneridae</taxon>
        <taxon>Pentapetalae</taxon>
        <taxon>asterids</taxon>
        <taxon>campanulids</taxon>
        <taxon>Asterales</taxon>
        <taxon>Asteraceae</taxon>
        <taxon>Asteroideae</taxon>
        <taxon>Heliantheae alliance</taxon>
        <taxon>Millerieae</taxon>
        <taxon>Smallanthus</taxon>
    </lineage>
</organism>
<proteinExistence type="predicted"/>
<dbReference type="EMBL" id="CM042031">
    <property type="protein sequence ID" value="KAI3784170.1"/>
    <property type="molecule type" value="Genomic_DNA"/>
</dbReference>
<comment type="caution">
    <text evidence="1">The sequence shown here is derived from an EMBL/GenBank/DDBJ whole genome shotgun (WGS) entry which is preliminary data.</text>
</comment>
<reference evidence="1 2" key="2">
    <citation type="journal article" date="2022" name="Mol. Ecol. Resour.">
        <title>The genomes of chicory, endive, great burdock and yacon provide insights into Asteraceae paleo-polyploidization history and plant inulin production.</title>
        <authorList>
            <person name="Fan W."/>
            <person name="Wang S."/>
            <person name="Wang H."/>
            <person name="Wang A."/>
            <person name="Jiang F."/>
            <person name="Liu H."/>
            <person name="Zhao H."/>
            <person name="Xu D."/>
            <person name="Zhang Y."/>
        </authorList>
    </citation>
    <scope>NUCLEOTIDE SEQUENCE [LARGE SCALE GENOMIC DNA]</scope>
    <source>
        <strain evidence="2">cv. Yunnan</strain>
        <tissue evidence="1">Leaves</tissue>
    </source>
</reference>
<dbReference type="Proteomes" id="UP001056120">
    <property type="component" value="Linkage Group LG14"/>
</dbReference>
<name>A0ACB9GL36_9ASTR</name>
<protein>
    <submittedName>
        <fullName evidence="1">Uncharacterized protein</fullName>
    </submittedName>
</protein>
<evidence type="ECO:0000313" key="2">
    <source>
        <dbReference type="Proteomes" id="UP001056120"/>
    </source>
</evidence>
<gene>
    <name evidence="1" type="ORF">L1987_43264</name>
</gene>
<accession>A0ACB9GL36</accession>